<dbReference type="OrthoDB" id="10052888at2759"/>
<comment type="caution">
    <text evidence="1">The sequence shown here is derived from an EMBL/GenBank/DDBJ whole genome shotgun (WGS) entry which is preliminary data.</text>
</comment>
<name>A0A9P7DRN0_9AGAM</name>
<gene>
    <name evidence="1" type="ORF">HD556DRAFT_1304479</name>
</gene>
<protein>
    <submittedName>
        <fullName evidence="1">Uncharacterized protein</fullName>
    </submittedName>
</protein>
<sequence>MFHTYSHLFNIMRIIPRSTHTSTCSNYAYLITMGSLSFVLSFGGESISTEPLSQVTLGELRQFILIAVNNFPLLQYITCITPRDAWNLLRNPTQGLENDSESTVLKRPASRIFKHRLTKLAQSLGLVTIYQVATYSGSCVRTATCGAAGPGKIQLRPLNDEYKVIWQSYLDTANTIFGTHQNLIDSAARTETLSPLILPTEEEANSQTFRLDRSLGKGMTTSYHVEIREDIIYNQLPLEEHYIYQTLKKGTTFLISERLDGYWKDLETGCLDQPLRFWCSIQSVLHGHAQKACRHNSFLPKK</sequence>
<accession>A0A9P7DRN0</accession>
<dbReference type="AlphaFoldDB" id="A0A9P7DRN0"/>
<dbReference type="RefSeq" id="XP_041164820.1">
    <property type="nucleotide sequence ID" value="XM_041299683.1"/>
</dbReference>
<organism evidence="1 2">
    <name type="scientific">Suillus plorans</name>
    <dbReference type="NCBI Taxonomy" id="116603"/>
    <lineage>
        <taxon>Eukaryota</taxon>
        <taxon>Fungi</taxon>
        <taxon>Dikarya</taxon>
        <taxon>Basidiomycota</taxon>
        <taxon>Agaricomycotina</taxon>
        <taxon>Agaricomycetes</taxon>
        <taxon>Agaricomycetidae</taxon>
        <taxon>Boletales</taxon>
        <taxon>Suillineae</taxon>
        <taxon>Suillaceae</taxon>
        <taxon>Suillus</taxon>
    </lineage>
</organism>
<dbReference type="Proteomes" id="UP000719766">
    <property type="component" value="Unassembled WGS sequence"/>
</dbReference>
<evidence type="ECO:0000313" key="1">
    <source>
        <dbReference type="EMBL" id="KAG1801354.1"/>
    </source>
</evidence>
<dbReference type="GeneID" id="64593447"/>
<keyword evidence="2" id="KW-1185">Reference proteome</keyword>
<reference evidence="1" key="1">
    <citation type="journal article" date="2020" name="New Phytol.">
        <title>Comparative genomics reveals dynamic genome evolution in host specialist ectomycorrhizal fungi.</title>
        <authorList>
            <person name="Lofgren L.A."/>
            <person name="Nguyen N.H."/>
            <person name="Vilgalys R."/>
            <person name="Ruytinx J."/>
            <person name="Liao H.L."/>
            <person name="Branco S."/>
            <person name="Kuo A."/>
            <person name="LaButti K."/>
            <person name="Lipzen A."/>
            <person name="Andreopoulos W."/>
            <person name="Pangilinan J."/>
            <person name="Riley R."/>
            <person name="Hundley H."/>
            <person name="Na H."/>
            <person name="Barry K."/>
            <person name="Grigoriev I.V."/>
            <person name="Stajich J.E."/>
            <person name="Kennedy P.G."/>
        </authorList>
    </citation>
    <scope>NUCLEOTIDE SEQUENCE</scope>
    <source>
        <strain evidence="1">S12</strain>
    </source>
</reference>
<evidence type="ECO:0000313" key="2">
    <source>
        <dbReference type="Proteomes" id="UP000719766"/>
    </source>
</evidence>
<dbReference type="EMBL" id="JABBWE010000007">
    <property type="protein sequence ID" value="KAG1801354.1"/>
    <property type="molecule type" value="Genomic_DNA"/>
</dbReference>
<proteinExistence type="predicted"/>